<proteinExistence type="predicted"/>
<feature type="region of interest" description="Disordered" evidence="1">
    <location>
        <begin position="453"/>
        <end position="533"/>
    </location>
</feature>
<feature type="region of interest" description="Disordered" evidence="1">
    <location>
        <begin position="124"/>
        <end position="218"/>
    </location>
</feature>
<dbReference type="RefSeq" id="XP_066616552.1">
    <property type="nucleotide sequence ID" value="XM_066754651.1"/>
</dbReference>
<dbReference type="Proteomes" id="UP000054399">
    <property type="component" value="Unassembled WGS sequence"/>
</dbReference>
<comment type="caution">
    <text evidence="2">The sequence shown here is derived from an EMBL/GenBank/DDBJ whole genome shotgun (WGS) entry which is preliminary data.</text>
</comment>
<gene>
    <name evidence="2" type="ORF">I308_100072</name>
</gene>
<feature type="region of interest" description="Disordered" evidence="1">
    <location>
        <begin position="1"/>
        <end position="84"/>
    </location>
</feature>
<reference evidence="3" key="1">
    <citation type="submission" date="2015-01" db="EMBL/GenBank/DDBJ databases">
        <title>The Genome Sequence of Cryptococcus gattii MMRL2647.</title>
        <authorList>
            <consortium name="The Broad Institute Genomics Platform"/>
            <person name="Cuomo C."/>
            <person name="Litvintseva A."/>
            <person name="Chen Y."/>
            <person name="Heitman J."/>
            <person name="Sun S."/>
            <person name="Springer D."/>
            <person name="Dromer F."/>
            <person name="Young S."/>
            <person name="Zeng Q."/>
            <person name="Gargeya S."/>
            <person name="Abouelleil A."/>
            <person name="Alvarado L."/>
            <person name="Chapman S.B."/>
            <person name="Gainer-Dewar J."/>
            <person name="Goldberg J."/>
            <person name="Griggs A."/>
            <person name="Gujja S."/>
            <person name="Hansen M."/>
            <person name="Howarth C."/>
            <person name="Imamovic A."/>
            <person name="Larimer J."/>
            <person name="Murphy C."/>
            <person name="Naylor J."/>
            <person name="Pearson M."/>
            <person name="Priest M."/>
            <person name="Roberts A."/>
            <person name="Saif S."/>
            <person name="Shea T."/>
            <person name="Sykes S."/>
            <person name="Wortman J."/>
            <person name="Nusbaum C."/>
            <person name="Birren B."/>
        </authorList>
    </citation>
    <scope>NUCLEOTIDE SEQUENCE [LARGE SCALE GENOMIC DNA]</scope>
    <source>
        <strain evidence="3">IND107</strain>
    </source>
</reference>
<evidence type="ECO:0000256" key="1">
    <source>
        <dbReference type="SAM" id="MobiDB-lite"/>
    </source>
</evidence>
<dbReference type="GeneID" id="91986930"/>
<accession>A0ABR3C3R4</accession>
<protein>
    <submittedName>
        <fullName evidence="2">Uncharacterized protein</fullName>
    </submittedName>
</protein>
<feature type="compositionally biased region" description="Low complexity" evidence="1">
    <location>
        <begin position="159"/>
        <end position="204"/>
    </location>
</feature>
<evidence type="ECO:0000313" key="3">
    <source>
        <dbReference type="Proteomes" id="UP000054399"/>
    </source>
</evidence>
<feature type="compositionally biased region" description="Polar residues" evidence="1">
    <location>
        <begin position="205"/>
        <end position="218"/>
    </location>
</feature>
<sequence>MSKTQAQMVNLPDMTRPKCQIPANNNEPTLDIGRTPNNHAVEQGMNSMQIPLETQKTIEARKSKDGDEDEEDDVEGLLSPTLDTSTFLSLEEDNEDTPPSLDLGAGLGLDLKDVTMNKPSIVISSQHKNQHEQDVVASESTLNDRDDYSSALTQSTLRTQTMVTSTPTTTPTPSDTSHISQTSKSTDPTTPSSTSLPISLYSPSQPFTPSTRTSSPVQAPCSFTPNANMNTDTNMHDVMATPRYTLPNRRPAGWISSFGQMGIGMGTITAGRILSDIPASLSVSTLAANERQLPLPPGATNTAQCHPAGQKLRATSVHAQRPGRKASGTMQYAIVSPVDRVREDEEERVMQRGTRVTSGYSADGIDAGVEFDLIHAGSAAVFLDNEHHQGENQIMRAGEAEGEETVEEEEDRLRFQVSTTQDEDEVWMAYVRQQLGVLFPDFFSTDPSQLARSAESAKLETTSIRSQDDHEEGEGNMSVRSTSGVREVGNESFSHFPGDTSFTTATSSTEDSSLSLATPPPTGRPLHGHNLGTMMGGIGAMGVPNVREEISGLREEIMRLRGVVRGLAEELRGEVADATEVKEDDQDQQDVYTSGTERVTDDSAGKLVDENIQAEGMRDHQLPKVFLKTASISISILQLLDSLVHPEGSASRRSNEQVFGEENLVDILQYVSGLTETD</sequence>
<keyword evidence="3" id="KW-1185">Reference proteome</keyword>
<evidence type="ECO:0000313" key="2">
    <source>
        <dbReference type="EMBL" id="KAL0255275.1"/>
    </source>
</evidence>
<dbReference type="EMBL" id="ATAM02000001">
    <property type="protein sequence ID" value="KAL0255275.1"/>
    <property type="molecule type" value="Genomic_DNA"/>
</dbReference>
<feature type="compositionally biased region" description="Polar residues" evidence="1">
    <location>
        <begin position="500"/>
        <end position="516"/>
    </location>
</feature>
<feature type="compositionally biased region" description="Polar residues" evidence="1">
    <location>
        <begin position="35"/>
        <end position="55"/>
    </location>
</feature>
<organism evidence="2 3">
    <name type="scientific">Cryptococcus tetragattii IND107</name>
    <dbReference type="NCBI Taxonomy" id="1296105"/>
    <lineage>
        <taxon>Eukaryota</taxon>
        <taxon>Fungi</taxon>
        <taxon>Dikarya</taxon>
        <taxon>Basidiomycota</taxon>
        <taxon>Agaricomycotina</taxon>
        <taxon>Tremellomycetes</taxon>
        <taxon>Tremellales</taxon>
        <taxon>Cryptococcaceae</taxon>
        <taxon>Cryptococcus</taxon>
        <taxon>Cryptococcus gattii species complex</taxon>
    </lineage>
</organism>
<reference evidence="2 3" key="2">
    <citation type="submission" date="2024-01" db="EMBL/GenBank/DDBJ databases">
        <title>Comparative genomics of Cryptococcus and Kwoniella reveals pathogenesis evolution and contrasting modes of karyotype evolution via chromosome fusion or intercentromeric recombination.</title>
        <authorList>
            <person name="Coelho M.A."/>
            <person name="David-Palma M."/>
            <person name="Shea T."/>
            <person name="Bowers K."/>
            <person name="Mcginley-Smith S."/>
            <person name="Mohammad A.W."/>
            <person name="Gnirke A."/>
            <person name="Yurkov A.M."/>
            <person name="Nowrousian M."/>
            <person name="Sun S."/>
            <person name="Cuomo C.A."/>
            <person name="Heitman J."/>
        </authorList>
    </citation>
    <scope>NUCLEOTIDE SEQUENCE [LARGE SCALE GENOMIC DNA]</scope>
    <source>
        <strain evidence="2 3">IND107</strain>
    </source>
</reference>
<feature type="compositionally biased region" description="Acidic residues" evidence="1">
    <location>
        <begin position="66"/>
        <end position="75"/>
    </location>
</feature>
<name>A0ABR3C3R4_9TREE</name>
<feature type="compositionally biased region" description="Basic and acidic residues" evidence="1">
    <location>
        <begin position="56"/>
        <end position="65"/>
    </location>
</feature>